<feature type="chain" id="PRO_5007285939" evidence="1">
    <location>
        <begin position="19"/>
        <end position="200"/>
    </location>
</feature>
<name>A0A131YRY1_RHIAP</name>
<sequence>MDILVLASIFHVFLSACAAPSHDSSARGTTGELIQVLKNNTNLWLYKRTNGESGHKCLHWEKGNFDKVGTTYDFHEVYWSDGKRQRNPLKGEITSIPSGKNQGAALKVEGHSEGGDNVEYLLVNWNSTEQCGIFYTEKLTEDGQNRETQTCGLYFGDKTVNNESLVKTCLAGYDHYCTEYKKGEQEQIIYTSDCQRLQGC</sequence>
<organism evidence="2">
    <name type="scientific">Rhipicephalus appendiculatus</name>
    <name type="common">Brown ear tick</name>
    <dbReference type="NCBI Taxonomy" id="34631"/>
    <lineage>
        <taxon>Eukaryota</taxon>
        <taxon>Metazoa</taxon>
        <taxon>Ecdysozoa</taxon>
        <taxon>Arthropoda</taxon>
        <taxon>Chelicerata</taxon>
        <taxon>Arachnida</taxon>
        <taxon>Acari</taxon>
        <taxon>Parasitiformes</taxon>
        <taxon>Ixodida</taxon>
        <taxon>Ixodoidea</taxon>
        <taxon>Ixodidae</taxon>
        <taxon>Rhipicephalinae</taxon>
        <taxon>Rhipicephalus</taxon>
        <taxon>Rhipicephalus</taxon>
    </lineage>
</organism>
<dbReference type="AlphaFoldDB" id="A0A131YRY1"/>
<proteinExistence type="predicted"/>
<evidence type="ECO:0000256" key="1">
    <source>
        <dbReference type="SAM" id="SignalP"/>
    </source>
</evidence>
<feature type="signal peptide" evidence="1">
    <location>
        <begin position="1"/>
        <end position="18"/>
    </location>
</feature>
<accession>A0A131YRY1</accession>
<reference evidence="2" key="1">
    <citation type="journal article" date="2016" name="Ticks Tick Borne Dis.">
        <title>De novo assembly and annotation of the salivary gland transcriptome of Rhipicephalus appendiculatus male and female ticks during blood feeding.</title>
        <authorList>
            <person name="de Castro M.H."/>
            <person name="de Klerk D."/>
            <person name="Pienaar R."/>
            <person name="Latif A.A."/>
            <person name="Rees D.J."/>
            <person name="Mans B.J."/>
        </authorList>
    </citation>
    <scope>NUCLEOTIDE SEQUENCE</scope>
    <source>
        <tissue evidence="2">Salivary glands</tissue>
    </source>
</reference>
<dbReference type="EMBL" id="GEDV01006538">
    <property type="protein sequence ID" value="JAP82019.1"/>
    <property type="molecule type" value="Transcribed_RNA"/>
</dbReference>
<protein>
    <submittedName>
        <fullName evidence="2">Lipocalin</fullName>
    </submittedName>
</protein>
<keyword evidence="1" id="KW-0732">Signal</keyword>
<evidence type="ECO:0000313" key="2">
    <source>
        <dbReference type="EMBL" id="JAP82019.1"/>
    </source>
</evidence>